<feature type="signal peptide" evidence="1">
    <location>
        <begin position="1"/>
        <end position="28"/>
    </location>
</feature>
<dbReference type="InterPro" id="IPR027417">
    <property type="entry name" value="P-loop_NTPase"/>
</dbReference>
<feature type="chain" id="PRO_5045248984" description="FtsK domain-containing protein" evidence="1">
    <location>
        <begin position="29"/>
        <end position="481"/>
    </location>
</feature>
<dbReference type="Gene3D" id="3.40.50.300">
    <property type="entry name" value="P-loop containing nucleotide triphosphate hydrolases"/>
    <property type="match status" value="1"/>
</dbReference>
<reference evidence="2 3" key="1">
    <citation type="journal article" date="2022" name="Front. Microbiol.">
        <title>High genomic differentiation and limited gene flow indicate recent cryptic speciation within the genus Laspinema (cyanobacteria).</title>
        <authorList>
            <person name="Stanojkovic A."/>
            <person name="Skoupy S."/>
            <person name="Skaloud P."/>
            <person name="Dvorak P."/>
        </authorList>
    </citation>
    <scope>NUCLEOTIDE SEQUENCE [LARGE SCALE GENOMIC DNA]</scope>
    <source>
        <strain evidence="2 3">D2a</strain>
    </source>
</reference>
<dbReference type="SUPFAM" id="SSF52540">
    <property type="entry name" value="P-loop containing nucleoside triphosphate hydrolases"/>
    <property type="match status" value="1"/>
</dbReference>
<accession>A0ABT2MW27</accession>
<evidence type="ECO:0000313" key="3">
    <source>
        <dbReference type="Proteomes" id="UP001525890"/>
    </source>
</evidence>
<evidence type="ECO:0000256" key="1">
    <source>
        <dbReference type="SAM" id="SignalP"/>
    </source>
</evidence>
<dbReference type="Proteomes" id="UP001525890">
    <property type="component" value="Unassembled WGS sequence"/>
</dbReference>
<sequence>MSRTKPDPLTTRQLGLLLAATLFSGATAAWIASLTPQTTSAVRQTQGAIDVLTERTPNDNWGFFLGTSIACLTGGSLILSRKEFFDPHTLRDDAIATILALTSHSNYLLAGGLQATAKIALTSPPAKKGKEVVLRVIPPQLKSAAEKLSGDRKWFIEWAGFKKGLGGQSWQCNFVVGLPGSGKTTVVNEIIVGFIRFTDGTGQLRIFDINYGKPDDAGRVNNWMGLPLGQIVEAQFDRIHAGINAVWDELETRRQQAIKVASDGGKESLNFTPLLCVIDELPALMNTAKQHEVDDELKEKLSDILTMGRGYRVKLLLISQMLAVGSIALTKAQQQQVNKLILGTSALDPDILNRIPGSGDDLRNQIEPLLKQKKRVCVVQFGASLPEVRIIPQIDVKAHQIRVCASDPDELWWREIWHGETRKKVEELARSYAIGEIKSPLKGEVLPLFGITNMSTDERYKRFVRPVWNSLVNQHKTEQKP</sequence>
<proteinExistence type="predicted"/>
<name>A0ABT2MW27_9CYAN</name>
<keyword evidence="3" id="KW-1185">Reference proteome</keyword>
<comment type="caution">
    <text evidence="2">The sequence shown here is derived from an EMBL/GenBank/DDBJ whole genome shotgun (WGS) entry which is preliminary data.</text>
</comment>
<gene>
    <name evidence="2" type="ORF">NG799_21850</name>
</gene>
<protein>
    <recommendedName>
        <fullName evidence="4">FtsK domain-containing protein</fullName>
    </recommendedName>
</protein>
<dbReference type="RefSeq" id="WP_368008440.1">
    <property type="nucleotide sequence ID" value="NZ_JAMXFF010000040.1"/>
</dbReference>
<evidence type="ECO:0008006" key="4">
    <source>
        <dbReference type="Google" id="ProtNLM"/>
    </source>
</evidence>
<dbReference type="EMBL" id="JAMXFF010000040">
    <property type="protein sequence ID" value="MCT7968959.1"/>
    <property type="molecule type" value="Genomic_DNA"/>
</dbReference>
<organism evidence="2 3">
    <name type="scientific">Laspinema palackyanum D2a</name>
    <dbReference type="NCBI Taxonomy" id="2953684"/>
    <lineage>
        <taxon>Bacteria</taxon>
        <taxon>Bacillati</taxon>
        <taxon>Cyanobacteriota</taxon>
        <taxon>Cyanophyceae</taxon>
        <taxon>Oscillatoriophycideae</taxon>
        <taxon>Oscillatoriales</taxon>
        <taxon>Laspinemataceae</taxon>
        <taxon>Laspinema</taxon>
        <taxon>Laspinema palackyanum</taxon>
    </lineage>
</organism>
<keyword evidence="1" id="KW-0732">Signal</keyword>
<evidence type="ECO:0000313" key="2">
    <source>
        <dbReference type="EMBL" id="MCT7968959.1"/>
    </source>
</evidence>